<dbReference type="PROSITE" id="PS50893">
    <property type="entry name" value="ABC_TRANSPORTER_2"/>
    <property type="match status" value="1"/>
</dbReference>
<dbReference type="SUPFAM" id="SSF90123">
    <property type="entry name" value="ABC transporter transmembrane region"/>
    <property type="match status" value="1"/>
</dbReference>
<reference evidence="11 12" key="1">
    <citation type="submission" date="2017-07" db="EMBL/GenBank/DDBJ databases">
        <title>Complete genome sequence of Spiroplasma corruscae EC-1 (DSM 19793).</title>
        <authorList>
            <person name="Tsai Y.-M."/>
            <person name="Lo W.-S."/>
            <person name="Kuo C.-H."/>
        </authorList>
    </citation>
    <scope>NUCLEOTIDE SEQUENCE [LARGE SCALE GENOMIC DNA]</scope>
    <source>
        <strain evidence="11 12">EC-1</strain>
    </source>
</reference>
<feature type="transmembrane region" description="Helical" evidence="8">
    <location>
        <begin position="217"/>
        <end position="236"/>
    </location>
</feature>
<comment type="subcellular location">
    <subcellularLocation>
        <location evidence="1">Cell membrane</location>
        <topology evidence="1">Multi-pass membrane protein</topology>
    </subcellularLocation>
</comment>
<dbReference type="PANTHER" id="PTHR43394:SF1">
    <property type="entry name" value="ATP-BINDING CASSETTE SUB-FAMILY B MEMBER 10, MITOCHONDRIAL"/>
    <property type="match status" value="1"/>
</dbReference>
<dbReference type="Gene3D" id="3.40.50.300">
    <property type="entry name" value="P-loop containing nucleotide triphosphate hydrolases"/>
    <property type="match status" value="1"/>
</dbReference>
<feature type="domain" description="ABC transporter" evidence="9">
    <location>
        <begin position="417"/>
        <end position="654"/>
    </location>
</feature>
<evidence type="ECO:0000259" key="9">
    <source>
        <dbReference type="PROSITE" id="PS50893"/>
    </source>
</evidence>
<comment type="similarity">
    <text evidence="2">Belongs to the ABC transporter superfamily.</text>
</comment>
<keyword evidence="3 8" id="KW-0812">Transmembrane</keyword>
<feature type="transmembrane region" description="Helical" evidence="8">
    <location>
        <begin position="242"/>
        <end position="265"/>
    </location>
</feature>
<dbReference type="Pfam" id="PF00664">
    <property type="entry name" value="ABC_membrane"/>
    <property type="match status" value="1"/>
</dbReference>
<keyword evidence="12" id="KW-1185">Reference proteome</keyword>
<dbReference type="PROSITE" id="PS00211">
    <property type="entry name" value="ABC_TRANSPORTER_1"/>
    <property type="match status" value="1"/>
</dbReference>
<feature type="transmembrane region" description="Helical" evidence="8">
    <location>
        <begin position="24"/>
        <end position="45"/>
    </location>
</feature>
<feature type="domain" description="ABC transmembrane type-1" evidence="10">
    <location>
        <begin position="110"/>
        <end position="384"/>
    </location>
</feature>
<dbReference type="PROSITE" id="PS50929">
    <property type="entry name" value="ABC_TM1F"/>
    <property type="match status" value="1"/>
</dbReference>
<dbReference type="InterPro" id="IPR011527">
    <property type="entry name" value="ABC1_TM_dom"/>
</dbReference>
<evidence type="ECO:0000256" key="1">
    <source>
        <dbReference type="ARBA" id="ARBA00004651"/>
    </source>
</evidence>
<evidence type="ECO:0000313" key="11">
    <source>
        <dbReference type="EMBL" id="ASP27899.1"/>
    </source>
</evidence>
<evidence type="ECO:0000256" key="3">
    <source>
        <dbReference type="ARBA" id="ARBA00022692"/>
    </source>
</evidence>
<dbReference type="InterPro" id="IPR017871">
    <property type="entry name" value="ABC_transporter-like_CS"/>
</dbReference>
<gene>
    <name evidence="11" type="ORF">SCORR_v1c01240</name>
</gene>
<dbReference type="PANTHER" id="PTHR43394">
    <property type="entry name" value="ATP-DEPENDENT PERMEASE MDL1, MITOCHONDRIAL"/>
    <property type="match status" value="1"/>
</dbReference>
<sequence>MENNSFKTKDNLAKHLFTALKRRWILSSILFTLTLIMAVTLVANIEAIKYITSLLVAKSVLDSTDDPDKLLDILKKQIDPKDWSLIEGYLKDFIANKLDKKQLVNDMIHGFFYDYVEYDGSEVIVIIAGLNNLRLSLFDLAFFMIGDILVVVAISYASFIISSYISESYETYLKRELMNRLIDQDINFFNKNKVGQIANVLVKDIHMISKNVKEGPFIYSLSVSSILLCAIEMFILNWKLALSVFGLLFICGVLVVIFAFATNIFTKRIEGFAKDIDHKTSEKIYSIRLIKSSGSFDMEKEHYKKDTKKVEKKNKSKSYLSEIPSTIILGGIGSFAMASVIFGVFLFYDNSQTLISIISAFTTGVVVMTLPLLQLRQVIYDVPSCKIAADNISFILEQDIEINKHEPQLFEEQFKVAKLKKIGFSYPESEKVLFKNLDISFEKGKRYAFVGPTGSGKSTIAKLMLRFYDPTMGEIIINEKYNLKSLNLKSWLDKVGYVDQEPQILSGTILNNVKYGLENISKEQVIDACKKAKLHSLIESWPDGYDTILFERGSQLSGGQKQRLVIARLILKDPEILILDEATSALDNIVEREIQTELEKLMVNRTTISIAHRLSTIKNFDVIYVIEPGVGIIQQGTYDELIKVEGLFKSLYNANEQNKKSNG</sequence>
<dbReference type="InterPro" id="IPR027417">
    <property type="entry name" value="P-loop_NTPase"/>
</dbReference>
<dbReference type="GO" id="GO:0005886">
    <property type="term" value="C:plasma membrane"/>
    <property type="evidence" value="ECO:0007669"/>
    <property type="project" value="UniProtKB-SubCell"/>
</dbReference>
<accession>A0A222EN16</accession>
<dbReference type="OrthoDB" id="9763744at2"/>
<dbReference type="InterPro" id="IPR003439">
    <property type="entry name" value="ABC_transporter-like_ATP-bd"/>
</dbReference>
<evidence type="ECO:0000313" key="12">
    <source>
        <dbReference type="Proteomes" id="UP000203229"/>
    </source>
</evidence>
<dbReference type="FunFam" id="3.40.50.300:FF:000218">
    <property type="entry name" value="Multidrug ABC transporter ATP-binding protein"/>
    <property type="match status" value="1"/>
</dbReference>
<dbReference type="GO" id="GO:0016887">
    <property type="term" value="F:ATP hydrolysis activity"/>
    <property type="evidence" value="ECO:0007669"/>
    <property type="project" value="InterPro"/>
</dbReference>
<keyword evidence="4" id="KW-0547">Nucleotide-binding</keyword>
<keyword evidence="6 8" id="KW-1133">Transmembrane helix</keyword>
<evidence type="ECO:0000259" key="10">
    <source>
        <dbReference type="PROSITE" id="PS50929"/>
    </source>
</evidence>
<dbReference type="Gene3D" id="1.20.1560.10">
    <property type="entry name" value="ABC transporter type 1, transmembrane domain"/>
    <property type="match status" value="1"/>
</dbReference>
<dbReference type="InterPro" id="IPR039421">
    <property type="entry name" value="Type_1_exporter"/>
</dbReference>
<dbReference type="AlphaFoldDB" id="A0A222EN16"/>
<dbReference type="InterPro" id="IPR003593">
    <property type="entry name" value="AAA+_ATPase"/>
</dbReference>
<feature type="transmembrane region" description="Helical" evidence="8">
    <location>
        <begin position="140"/>
        <end position="165"/>
    </location>
</feature>
<dbReference type="InterPro" id="IPR036640">
    <property type="entry name" value="ABC1_TM_sf"/>
</dbReference>
<evidence type="ECO:0000256" key="5">
    <source>
        <dbReference type="ARBA" id="ARBA00022840"/>
    </source>
</evidence>
<dbReference type="GO" id="GO:0005524">
    <property type="term" value="F:ATP binding"/>
    <property type="evidence" value="ECO:0007669"/>
    <property type="project" value="UniProtKB-KW"/>
</dbReference>
<organism evidence="11 12">
    <name type="scientific">Spiroplasma corruscae</name>
    <dbReference type="NCBI Taxonomy" id="216934"/>
    <lineage>
        <taxon>Bacteria</taxon>
        <taxon>Bacillati</taxon>
        <taxon>Mycoplasmatota</taxon>
        <taxon>Mollicutes</taxon>
        <taxon>Entomoplasmatales</taxon>
        <taxon>Spiroplasmataceae</taxon>
        <taxon>Spiroplasma</taxon>
    </lineage>
</organism>
<protein>
    <submittedName>
        <fullName evidence="11">ABC transporter ATP-binding protein/permease</fullName>
    </submittedName>
</protein>
<proteinExistence type="inferred from homology"/>
<evidence type="ECO:0000256" key="4">
    <source>
        <dbReference type="ARBA" id="ARBA00022741"/>
    </source>
</evidence>
<dbReference type="Pfam" id="PF00005">
    <property type="entry name" value="ABC_tran"/>
    <property type="match status" value="1"/>
</dbReference>
<feature type="transmembrane region" description="Helical" evidence="8">
    <location>
        <begin position="323"/>
        <end position="348"/>
    </location>
</feature>
<dbReference type="RefSeq" id="WP_157705302.1">
    <property type="nucleotide sequence ID" value="NZ_CP022535.1"/>
</dbReference>
<name>A0A222EN16_9MOLU</name>
<keyword evidence="7 8" id="KW-0472">Membrane</keyword>
<dbReference type="SMART" id="SM00382">
    <property type="entry name" value="AAA"/>
    <property type="match status" value="1"/>
</dbReference>
<evidence type="ECO:0000256" key="8">
    <source>
        <dbReference type="SAM" id="Phobius"/>
    </source>
</evidence>
<evidence type="ECO:0000256" key="2">
    <source>
        <dbReference type="ARBA" id="ARBA00005417"/>
    </source>
</evidence>
<dbReference type="EMBL" id="CP022535">
    <property type="protein sequence ID" value="ASP27899.1"/>
    <property type="molecule type" value="Genomic_DNA"/>
</dbReference>
<keyword evidence="5 11" id="KW-0067">ATP-binding</keyword>
<feature type="transmembrane region" description="Helical" evidence="8">
    <location>
        <begin position="354"/>
        <end position="373"/>
    </location>
</feature>
<evidence type="ECO:0000256" key="6">
    <source>
        <dbReference type="ARBA" id="ARBA00022989"/>
    </source>
</evidence>
<dbReference type="Proteomes" id="UP000203229">
    <property type="component" value="Chromosome"/>
</dbReference>
<dbReference type="GO" id="GO:0015421">
    <property type="term" value="F:ABC-type oligopeptide transporter activity"/>
    <property type="evidence" value="ECO:0007669"/>
    <property type="project" value="TreeGrafter"/>
</dbReference>
<dbReference type="SUPFAM" id="SSF52540">
    <property type="entry name" value="P-loop containing nucleoside triphosphate hydrolases"/>
    <property type="match status" value="1"/>
</dbReference>
<evidence type="ECO:0000256" key="7">
    <source>
        <dbReference type="ARBA" id="ARBA00023136"/>
    </source>
</evidence>
<dbReference type="KEGG" id="scou:SCORR_v1c01240"/>